<keyword evidence="1" id="KW-1133">Transmembrane helix</keyword>
<evidence type="ECO:0000313" key="3">
    <source>
        <dbReference type="Proteomes" id="UP000617681"/>
    </source>
</evidence>
<protein>
    <submittedName>
        <fullName evidence="2">Uncharacterized protein</fullName>
    </submittedName>
</protein>
<dbReference type="Proteomes" id="UP000617681">
    <property type="component" value="Chromosome"/>
</dbReference>
<dbReference type="AlphaFoldDB" id="A0AAX1L9A4"/>
<proteinExistence type="predicted"/>
<accession>A0AAX1L9A4</accession>
<sequence>MWAYCLLLAALLSDQPYGDVVADKASSIGLGWTVAVVIVGAIFTVYATRKSAST</sequence>
<evidence type="ECO:0000256" key="1">
    <source>
        <dbReference type="SAM" id="Phobius"/>
    </source>
</evidence>
<reference evidence="2" key="1">
    <citation type="submission" date="2021-02" db="EMBL/GenBank/DDBJ databases">
        <title>FDA dAtabase for Regulatory Grade micrObial Sequences (FDA-ARGOS): Supporting development and validation of Infectious Disease Dx tests.</title>
        <authorList>
            <person name="Sproer C."/>
            <person name="Gronow S."/>
            <person name="Severitt S."/>
            <person name="Schroder I."/>
            <person name="Tallon L."/>
            <person name="Sadzewicz L."/>
            <person name="Zhao X."/>
            <person name="Boylan J."/>
            <person name="Ott S."/>
            <person name="Bowen H."/>
            <person name="Vavikolanu K."/>
            <person name="Mehta A."/>
            <person name="Aluvathingal J."/>
            <person name="Nadendla S."/>
            <person name="Lowell S."/>
            <person name="Myers T."/>
            <person name="Yan Y."/>
            <person name="Sichtig H."/>
        </authorList>
    </citation>
    <scope>NUCLEOTIDE SEQUENCE</scope>
    <source>
        <strain evidence="2">FDAARGOS_1191</strain>
    </source>
</reference>
<name>A0AAX1L9A4_9CORY</name>
<feature type="transmembrane region" description="Helical" evidence="1">
    <location>
        <begin position="28"/>
        <end position="48"/>
    </location>
</feature>
<keyword evidence="1" id="KW-0472">Membrane</keyword>
<dbReference type="EMBL" id="CP069534">
    <property type="protein sequence ID" value="QRP70960.1"/>
    <property type="molecule type" value="Genomic_DNA"/>
</dbReference>
<dbReference type="RefSeq" id="WP_005390797.1">
    <property type="nucleotide sequence ID" value="NZ_CP069485.1"/>
</dbReference>
<keyword evidence="1" id="KW-0812">Transmembrane</keyword>
<organism evidence="2 3">
    <name type="scientific">Corynebacterium glucuronolyticum</name>
    <dbReference type="NCBI Taxonomy" id="39791"/>
    <lineage>
        <taxon>Bacteria</taxon>
        <taxon>Bacillati</taxon>
        <taxon>Actinomycetota</taxon>
        <taxon>Actinomycetes</taxon>
        <taxon>Mycobacteriales</taxon>
        <taxon>Corynebacteriaceae</taxon>
        <taxon>Corynebacterium</taxon>
    </lineage>
</organism>
<evidence type="ECO:0000313" key="2">
    <source>
        <dbReference type="EMBL" id="QRP70960.1"/>
    </source>
</evidence>
<gene>
    <name evidence="2" type="ORF">I6J21_02005</name>
</gene>